<name>A0A1Q8S2X1_9PEZI</name>
<evidence type="ECO:0000313" key="2">
    <source>
        <dbReference type="Proteomes" id="UP000186583"/>
    </source>
</evidence>
<feature type="non-terminal residue" evidence="1">
    <location>
        <position position="1"/>
    </location>
</feature>
<dbReference type="EMBL" id="MPGH01000027">
    <property type="protein sequence ID" value="OLN95747.1"/>
    <property type="molecule type" value="Genomic_DNA"/>
</dbReference>
<dbReference type="STRING" id="708187.A0A1Q8S2X1"/>
<evidence type="ECO:0000313" key="1">
    <source>
        <dbReference type="EMBL" id="OLN95747.1"/>
    </source>
</evidence>
<dbReference type="OrthoDB" id="3561817at2759"/>
<accession>A0A1Q8S2X1</accession>
<organism evidence="1 2">
    <name type="scientific">Colletotrichum chlorophyti</name>
    <dbReference type="NCBI Taxonomy" id="708187"/>
    <lineage>
        <taxon>Eukaryota</taxon>
        <taxon>Fungi</taxon>
        <taxon>Dikarya</taxon>
        <taxon>Ascomycota</taxon>
        <taxon>Pezizomycotina</taxon>
        <taxon>Sordariomycetes</taxon>
        <taxon>Hypocreomycetidae</taxon>
        <taxon>Glomerellales</taxon>
        <taxon>Glomerellaceae</taxon>
        <taxon>Colletotrichum</taxon>
    </lineage>
</organism>
<sequence>ELRLPRHLLGRLYAARSHHRDFAAYYKRFAHRDALLNCSCRRRKSPVHFYFYKRGQKATPHHLRQRMSKASIDFLLGSAEGASLLYEWIEATNFFSKICLTH</sequence>
<protein>
    <submittedName>
        <fullName evidence="1">Uncharacterized protein</fullName>
    </submittedName>
</protein>
<reference evidence="1 2" key="1">
    <citation type="submission" date="2016-11" db="EMBL/GenBank/DDBJ databases">
        <title>Draft Genome Assembly of Colletotrichum chlorophyti a pathogen of herbaceous plants.</title>
        <authorList>
            <person name="Gan P."/>
            <person name="Narusaka M."/>
            <person name="Tsushima A."/>
            <person name="Narusaka Y."/>
            <person name="Takano Y."/>
            <person name="Shirasu K."/>
        </authorList>
    </citation>
    <scope>NUCLEOTIDE SEQUENCE [LARGE SCALE GENOMIC DNA]</scope>
    <source>
        <strain evidence="1 2">NTL11</strain>
    </source>
</reference>
<dbReference type="Proteomes" id="UP000186583">
    <property type="component" value="Unassembled WGS sequence"/>
</dbReference>
<proteinExistence type="predicted"/>
<gene>
    <name evidence="1" type="ORF">CCHL11_02790</name>
</gene>
<comment type="caution">
    <text evidence="1">The sequence shown here is derived from an EMBL/GenBank/DDBJ whole genome shotgun (WGS) entry which is preliminary data.</text>
</comment>
<keyword evidence="2" id="KW-1185">Reference proteome</keyword>
<dbReference type="AlphaFoldDB" id="A0A1Q8S2X1"/>